<dbReference type="Pfam" id="PF13867">
    <property type="entry name" value="SAP30_Sin3_bdg"/>
    <property type="match status" value="1"/>
</dbReference>
<protein>
    <recommendedName>
        <fullName evidence="2">Histone deacetylase complex subunit SAP30 Sin3 binding domain-containing protein</fullName>
    </recommendedName>
</protein>
<comment type="caution">
    <text evidence="3">The sequence shown here is derived from an EMBL/GenBank/DDBJ whole genome shotgun (WGS) entry which is preliminary data.</text>
</comment>
<dbReference type="EMBL" id="MU007074">
    <property type="protein sequence ID" value="KAF2424449.1"/>
    <property type="molecule type" value="Genomic_DNA"/>
</dbReference>
<proteinExistence type="predicted"/>
<reference evidence="3" key="1">
    <citation type="journal article" date="2020" name="Stud. Mycol.">
        <title>101 Dothideomycetes genomes: a test case for predicting lifestyles and emergence of pathogens.</title>
        <authorList>
            <person name="Haridas S."/>
            <person name="Albert R."/>
            <person name="Binder M."/>
            <person name="Bloem J."/>
            <person name="Labutti K."/>
            <person name="Salamov A."/>
            <person name="Andreopoulos B."/>
            <person name="Baker S."/>
            <person name="Barry K."/>
            <person name="Bills G."/>
            <person name="Bluhm B."/>
            <person name="Cannon C."/>
            <person name="Castanera R."/>
            <person name="Culley D."/>
            <person name="Daum C."/>
            <person name="Ezra D."/>
            <person name="Gonzalez J."/>
            <person name="Henrissat B."/>
            <person name="Kuo A."/>
            <person name="Liang C."/>
            <person name="Lipzen A."/>
            <person name="Lutzoni F."/>
            <person name="Magnuson J."/>
            <person name="Mondo S."/>
            <person name="Nolan M."/>
            <person name="Ohm R."/>
            <person name="Pangilinan J."/>
            <person name="Park H.-J."/>
            <person name="Ramirez L."/>
            <person name="Alfaro M."/>
            <person name="Sun H."/>
            <person name="Tritt A."/>
            <person name="Yoshinaga Y."/>
            <person name="Zwiers L.-H."/>
            <person name="Turgeon B."/>
            <person name="Goodwin S."/>
            <person name="Spatafora J."/>
            <person name="Crous P."/>
            <person name="Grigoriev I."/>
        </authorList>
    </citation>
    <scope>NUCLEOTIDE SEQUENCE</scope>
    <source>
        <strain evidence="3">CBS 130266</strain>
    </source>
</reference>
<evidence type="ECO:0000256" key="1">
    <source>
        <dbReference type="SAM" id="MobiDB-lite"/>
    </source>
</evidence>
<feature type="domain" description="Histone deacetylase complex subunit SAP30 Sin3 binding" evidence="2">
    <location>
        <begin position="136"/>
        <end position="168"/>
    </location>
</feature>
<dbReference type="AlphaFoldDB" id="A0A9P4TVK3"/>
<sequence>MAPPKGARALAQEAAFEDSTTTTLAKQKLAAQSHFQARGRRNGNNTSNIAAAAVNGSGLKELAAASAVAQMNPQPSASTTGIDWSKEETKLLHTYRWSHRLTVPSAFHSPMANCMLQSGIGPTSPTMARARQKRRIRKEELALAVRKHFKEAPVVENEVLVELLYRIKVKDKSFRLKFPAKPASR</sequence>
<feature type="region of interest" description="Disordered" evidence="1">
    <location>
        <begin position="25"/>
        <end position="46"/>
    </location>
</feature>
<dbReference type="InterPro" id="IPR038291">
    <property type="entry name" value="SAP30_C_sf"/>
</dbReference>
<accession>A0A9P4TVK3</accession>
<name>A0A9P4TVK3_9PEZI</name>
<gene>
    <name evidence="3" type="ORF">EJ08DRAFT_700664</name>
</gene>
<organism evidence="3 4">
    <name type="scientific">Tothia fuscella</name>
    <dbReference type="NCBI Taxonomy" id="1048955"/>
    <lineage>
        <taxon>Eukaryota</taxon>
        <taxon>Fungi</taxon>
        <taxon>Dikarya</taxon>
        <taxon>Ascomycota</taxon>
        <taxon>Pezizomycotina</taxon>
        <taxon>Dothideomycetes</taxon>
        <taxon>Pleosporomycetidae</taxon>
        <taxon>Venturiales</taxon>
        <taxon>Cylindrosympodiaceae</taxon>
        <taxon>Tothia</taxon>
    </lineage>
</organism>
<evidence type="ECO:0000313" key="4">
    <source>
        <dbReference type="Proteomes" id="UP000800235"/>
    </source>
</evidence>
<keyword evidence="4" id="KW-1185">Reference proteome</keyword>
<evidence type="ECO:0000259" key="2">
    <source>
        <dbReference type="Pfam" id="PF13867"/>
    </source>
</evidence>
<dbReference type="Gene3D" id="6.10.160.20">
    <property type="match status" value="1"/>
</dbReference>
<evidence type="ECO:0000313" key="3">
    <source>
        <dbReference type="EMBL" id="KAF2424449.1"/>
    </source>
</evidence>
<dbReference type="Proteomes" id="UP000800235">
    <property type="component" value="Unassembled WGS sequence"/>
</dbReference>
<dbReference type="InterPro" id="IPR025718">
    <property type="entry name" value="SAP30_Sin3-bd"/>
</dbReference>
<dbReference type="OrthoDB" id="510958at2759"/>